<dbReference type="Proteomes" id="UP000266861">
    <property type="component" value="Unassembled WGS sequence"/>
</dbReference>
<dbReference type="AlphaFoldDB" id="A0A397J198"/>
<keyword evidence="2" id="KW-1185">Reference proteome</keyword>
<sequence length="334" mass="38460">MSNTDPRSHLISSLNIWNVCVIDNIDFKQSTFAHGNIFDVTRSSTHAILRLVFQFTLPIDISLIEDETIELNENNFTIGRNKDADDLMQSFINIIQEFLLFNNNNNKLTFAQNFNMELFNKKIIETYNTCMKDIPSANIVILEAGDNPNNNDNINESCDQYFKDLNIPNNKSINIGCDEAIFHNIDFKQSTFAHGNIFDVTRSSTHAILRLVFQFTLPIDISLIEDETIELNENNFTIGRNKDADDLMQSFINIIQEFLLFNNNNNKLTFAQNFNMELFNKKIIETYNTCMKDIPSANIVILEAGDNPNNNDNINESCDQYFKDLNIIYQIIKA</sequence>
<accession>A0A397J198</accession>
<comment type="caution">
    <text evidence="1">The sequence shown here is derived from an EMBL/GenBank/DDBJ whole genome shotgun (WGS) entry which is preliminary data.</text>
</comment>
<dbReference type="EMBL" id="PQFF01000107">
    <property type="protein sequence ID" value="RHZ81961.1"/>
    <property type="molecule type" value="Genomic_DNA"/>
</dbReference>
<gene>
    <name evidence="1" type="ORF">Glove_115g58</name>
</gene>
<proteinExistence type="predicted"/>
<reference evidence="1 2" key="1">
    <citation type="submission" date="2018-08" db="EMBL/GenBank/DDBJ databases">
        <title>Genome and evolution of the arbuscular mycorrhizal fungus Diversispora epigaea (formerly Glomus versiforme) and its bacterial endosymbionts.</title>
        <authorList>
            <person name="Sun X."/>
            <person name="Fei Z."/>
            <person name="Harrison M."/>
        </authorList>
    </citation>
    <scope>NUCLEOTIDE SEQUENCE [LARGE SCALE GENOMIC DNA]</scope>
    <source>
        <strain evidence="1 2">IT104</strain>
    </source>
</reference>
<organism evidence="1 2">
    <name type="scientific">Diversispora epigaea</name>
    <dbReference type="NCBI Taxonomy" id="1348612"/>
    <lineage>
        <taxon>Eukaryota</taxon>
        <taxon>Fungi</taxon>
        <taxon>Fungi incertae sedis</taxon>
        <taxon>Mucoromycota</taxon>
        <taxon>Glomeromycotina</taxon>
        <taxon>Glomeromycetes</taxon>
        <taxon>Diversisporales</taxon>
        <taxon>Diversisporaceae</taxon>
        <taxon>Diversispora</taxon>
    </lineage>
</organism>
<evidence type="ECO:0000313" key="2">
    <source>
        <dbReference type="Proteomes" id="UP000266861"/>
    </source>
</evidence>
<name>A0A397J198_9GLOM</name>
<dbReference type="OrthoDB" id="2448759at2759"/>
<protein>
    <submittedName>
        <fullName evidence="1">Uncharacterized protein</fullName>
    </submittedName>
</protein>
<evidence type="ECO:0000313" key="1">
    <source>
        <dbReference type="EMBL" id="RHZ81961.1"/>
    </source>
</evidence>